<accession>A0A1B7N463</accession>
<evidence type="ECO:0000313" key="1">
    <source>
        <dbReference type="EMBL" id="OAX39647.1"/>
    </source>
</evidence>
<reference evidence="1 2" key="1">
    <citation type="submission" date="2016-06" db="EMBL/GenBank/DDBJ databases">
        <title>Comparative genomics of the ectomycorrhizal sister species Rhizopogon vinicolor and Rhizopogon vesiculosus (Basidiomycota: Boletales) reveals a divergence of the mating type B locus.</title>
        <authorList>
            <consortium name="DOE Joint Genome Institute"/>
            <person name="Mujic A.B."/>
            <person name="Kuo A."/>
            <person name="Tritt A."/>
            <person name="Lipzen A."/>
            <person name="Chen C."/>
            <person name="Johnson J."/>
            <person name="Sharma A."/>
            <person name="Barry K."/>
            <person name="Grigoriev I.V."/>
            <person name="Spatafora J.W."/>
        </authorList>
    </citation>
    <scope>NUCLEOTIDE SEQUENCE [LARGE SCALE GENOMIC DNA]</scope>
    <source>
        <strain evidence="1 2">AM-OR11-026</strain>
    </source>
</reference>
<protein>
    <submittedName>
        <fullName evidence="1">Uncharacterized protein</fullName>
    </submittedName>
</protein>
<proteinExistence type="predicted"/>
<dbReference type="OrthoDB" id="2679354at2759"/>
<name>A0A1B7N463_9AGAM</name>
<gene>
    <name evidence="1" type="ORF">K503DRAFT_799499</name>
</gene>
<evidence type="ECO:0000313" key="2">
    <source>
        <dbReference type="Proteomes" id="UP000092154"/>
    </source>
</evidence>
<sequence length="67" mass="7491">MAFLKMTAAAPTVLELSSDVDKRTEKLIGEAYPETEDIEKCDGYVYGTFQFVRIIAPCLTRNASQRS</sequence>
<dbReference type="InParanoid" id="A0A1B7N463"/>
<dbReference type="AlphaFoldDB" id="A0A1B7N463"/>
<dbReference type="EMBL" id="KV448242">
    <property type="protein sequence ID" value="OAX39647.1"/>
    <property type="molecule type" value="Genomic_DNA"/>
</dbReference>
<dbReference type="Proteomes" id="UP000092154">
    <property type="component" value="Unassembled WGS sequence"/>
</dbReference>
<organism evidence="1 2">
    <name type="scientific">Rhizopogon vinicolor AM-OR11-026</name>
    <dbReference type="NCBI Taxonomy" id="1314800"/>
    <lineage>
        <taxon>Eukaryota</taxon>
        <taxon>Fungi</taxon>
        <taxon>Dikarya</taxon>
        <taxon>Basidiomycota</taxon>
        <taxon>Agaricomycotina</taxon>
        <taxon>Agaricomycetes</taxon>
        <taxon>Agaricomycetidae</taxon>
        <taxon>Boletales</taxon>
        <taxon>Suillineae</taxon>
        <taxon>Rhizopogonaceae</taxon>
        <taxon>Rhizopogon</taxon>
    </lineage>
</organism>
<keyword evidence="2" id="KW-1185">Reference proteome</keyword>